<dbReference type="EMBL" id="CADCTW010000133">
    <property type="protein sequence ID" value="CAA9336355.1"/>
    <property type="molecule type" value="Genomic_DNA"/>
</dbReference>
<proteinExistence type="predicted"/>
<evidence type="ECO:0000256" key="1">
    <source>
        <dbReference type="SAM" id="MobiDB-lite"/>
    </source>
</evidence>
<feature type="region of interest" description="Disordered" evidence="1">
    <location>
        <begin position="66"/>
        <end position="89"/>
    </location>
</feature>
<evidence type="ECO:0000313" key="2">
    <source>
        <dbReference type="EMBL" id="CAA9336355.1"/>
    </source>
</evidence>
<organism evidence="2">
    <name type="scientific">uncultured Gemmatimonadota bacterium</name>
    <dbReference type="NCBI Taxonomy" id="203437"/>
    <lineage>
        <taxon>Bacteria</taxon>
        <taxon>Pseudomonadati</taxon>
        <taxon>Gemmatimonadota</taxon>
        <taxon>environmental samples</taxon>
    </lineage>
</organism>
<sequence>MDGSSPSREARRRIREWCADQPESHTESGAIALNLLVSEFPAAQRGWARRHLVEFLIRLHEESKQHPQAWLMDERGAGPRRTAHRPRSS</sequence>
<accession>A0A6J4LKY0</accession>
<protein>
    <submittedName>
        <fullName evidence="2">Uncharacterized protein</fullName>
    </submittedName>
</protein>
<gene>
    <name evidence="2" type="ORF">AVDCRST_MAG68-3384</name>
</gene>
<reference evidence="2" key="1">
    <citation type="submission" date="2020-02" db="EMBL/GenBank/DDBJ databases">
        <authorList>
            <person name="Meier V. D."/>
        </authorList>
    </citation>
    <scope>NUCLEOTIDE SEQUENCE</scope>
    <source>
        <strain evidence="2">AVDCRST_MAG68</strain>
    </source>
</reference>
<dbReference type="AlphaFoldDB" id="A0A6J4LKY0"/>
<name>A0A6J4LKY0_9BACT</name>